<organism evidence="1">
    <name type="scientific">Arundo donax</name>
    <name type="common">Giant reed</name>
    <name type="synonym">Donax arundinaceus</name>
    <dbReference type="NCBI Taxonomy" id="35708"/>
    <lineage>
        <taxon>Eukaryota</taxon>
        <taxon>Viridiplantae</taxon>
        <taxon>Streptophyta</taxon>
        <taxon>Embryophyta</taxon>
        <taxon>Tracheophyta</taxon>
        <taxon>Spermatophyta</taxon>
        <taxon>Magnoliopsida</taxon>
        <taxon>Liliopsida</taxon>
        <taxon>Poales</taxon>
        <taxon>Poaceae</taxon>
        <taxon>PACMAD clade</taxon>
        <taxon>Arundinoideae</taxon>
        <taxon>Arundineae</taxon>
        <taxon>Arundo</taxon>
    </lineage>
</organism>
<proteinExistence type="predicted"/>
<protein>
    <submittedName>
        <fullName evidence="1">Uncharacterized protein</fullName>
    </submittedName>
</protein>
<reference evidence="1" key="2">
    <citation type="journal article" date="2015" name="Data Brief">
        <title>Shoot transcriptome of the giant reed, Arundo donax.</title>
        <authorList>
            <person name="Barrero R.A."/>
            <person name="Guerrero F.D."/>
            <person name="Moolhuijzen P."/>
            <person name="Goolsby J.A."/>
            <person name="Tidwell J."/>
            <person name="Bellgard S.E."/>
            <person name="Bellgard M.I."/>
        </authorList>
    </citation>
    <scope>NUCLEOTIDE SEQUENCE</scope>
    <source>
        <tissue evidence="1">Shoot tissue taken approximately 20 cm above the soil surface</tissue>
    </source>
</reference>
<dbReference type="AlphaFoldDB" id="A0A0A9E2H3"/>
<name>A0A0A9E2H3_ARUDO</name>
<dbReference type="EMBL" id="GBRH01204672">
    <property type="protein sequence ID" value="JAD93223.1"/>
    <property type="molecule type" value="Transcribed_RNA"/>
</dbReference>
<reference evidence="1" key="1">
    <citation type="submission" date="2014-09" db="EMBL/GenBank/DDBJ databases">
        <authorList>
            <person name="Magalhaes I.L.F."/>
            <person name="Oliveira U."/>
            <person name="Santos F.R."/>
            <person name="Vidigal T.H.D.A."/>
            <person name="Brescovit A.D."/>
            <person name="Santos A.J."/>
        </authorList>
    </citation>
    <scope>NUCLEOTIDE SEQUENCE</scope>
    <source>
        <tissue evidence="1">Shoot tissue taken approximately 20 cm above the soil surface</tissue>
    </source>
</reference>
<accession>A0A0A9E2H3</accession>
<sequence length="65" mass="7681">MLAMNKVKASKNIYDVSFCCHWMQMEMKTGYGHEAHGSRGIKENTNHDHLQLVRHQMEFIETCKR</sequence>
<evidence type="ECO:0000313" key="1">
    <source>
        <dbReference type="EMBL" id="JAD93223.1"/>
    </source>
</evidence>